<protein>
    <recommendedName>
        <fullName evidence="5">Transport permease protein</fullName>
    </recommendedName>
</protein>
<keyword evidence="2 5" id="KW-0812">Transmembrane</keyword>
<evidence type="ECO:0000256" key="2">
    <source>
        <dbReference type="ARBA" id="ARBA00022692"/>
    </source>
</evidence>
<sequence>MIVELPRTRPVPVTRASTGPAVWRLTGQALRGHLRRPMSTFFTLVFPLSFLVVVLAIVGNPDTGDGVPVAQYLVSPFAVFGAAQAAFCLLAVDLATLREEGVLLRLRGTPAPAWAVLAARTGAALVISVASLVLLTAVGVAGYGVAPVWAKTPALLLTFALGTACFAALGLAVAALTRTVLAAQTLTQGLLIPLAFVSDVFLVGADLPRWLDLAGSVLPLKHFARAMAETFTPGGGTGLSAGHLGVLAAWTVAGALVARLRFGWRPRGARQAGRATSGVTVTPDVRLCAPRRATRPSPAALVGGQLGYALSGLRHDLLSVFFAVVFPVLLLVLFPSVFGDGQVRGLTLAQYLLPGMAAYAVAVTGWVNLPEQVVAARASGVLKRLAGTPLPQRWYLTGRVTSALVVSVTTAVLLGVVAVALLDVRLDAGRLPAAALALLLGALCFAALGLALVAALRTARSVTAITLGTLLPLSFVSDVFPVGDAALPGWLATVGDLFPLRHLSAALLAATRPGLDGAGFAWTHLAVLASWTAAALLLLAARPLTSRD</sequence>
<evidence type="ECO:0000256" key="4">
    <source>
        <dbReference type="ARBA" id="ARBA00023136"/>
    </source>
</evidence>
<name>A0A1C5GZM1_9ACTN</name>
<keyword evidence="8" id="KW-1185">Reference proteome</keyword>
<comment type="similarity">
    <text evidence="5">Belongs to the ABC-2 integral membrane protein family.</text>
</comment>
<dbReference type="EMBL" id="LT607753">
    <property type="protein sequence ID" value="SCG39236.1"/>
    <property type="molecule type" value="Genomic_DNA"/>
</dbReference>
<feature type="transmembrane region" description="Helical" evidence="5">
    <location>
        <begin position="351"/>
        <end position="369"/>
    </location>
</feature>
<dbReference type="Proteomes" id="UP000198215">
    <property type="component" value="Chromosome I"/>
</dbReference>
<feature type="transmembrane region" description="Helical" evidence="5">
    <location>
        <begin position="521"/>
        <end position="541"/>
    </location>
</feature>
<dbReference type="PANTHER" id="PTHR43229">
    <property type="entry name" value="NODULATION PROTEIN J"/>
    <property type="match status" value="1"/>
</dbReference>
<feature type="transmembrane region" description="Helical" evidence="5">
    <location>
        <begin position="40"/>
        <end position="58"/>
    </location>
</feature>
<dbReference type="OrthoDB" id="9786643at2"/>
<reference evidence="8" key="1">
    <citation type="submission" date="2016-06" db="EMBL/GenBank/DDBJ databases">
        <authorList>
            <person name="Varghese N."/>
            <person name="Submissions Spin"/>
        </authorList>
    </citation>
    <scope>NUCLEOTIDE SEQUENCE [LARGE SCALE GENOMIC DNA]</scope>
    <source>
        <strain evidence="8">DSM 45161</strain>
    </source>
</reference>
<proteinExistence type="inferred from homology"/>
<keyword evidence="4 5" id="KW-0472">Membrane</keyword>
<keyword evidence="5" id="KW-1003">Cell membrane</keyword>
<feature type="domain" description="ABC transmembrane type-2" evidence="6">
    <location>
        <begin position="318"/>
        <end position="548"/>
    </location>
</feature>
<comment type="caution">
    <text evidence="5">Lacks conserved residue(s) required for the propagation of feature annotation.</text>
</comment>
<organism evidence="7 8">
    <name type="scientific">Micromonospora coxensis</name>
    <dbReference type="NCBI Taxonomy" id="356852"/>
    <lineage>
        <taxon>Bacteria</taxon>
        <taxon>Bacillati</taxon>
        <taxon>Actinomycetota</taxon>
        <taxon>Actinomycetes</taxon>
        <taxon>Micromonosporales</taxon>
        <taxon>Micromonosporaceae</taxon>
        <taxon>Micromonospora</taxon>
    </lineage>
</organism>
<feature type="transmembrane region" description="Helical" evidence="5">
    <location>
        <begin position="155"/>
        <end position="177"/>
    </location>
</feature>
<dbReference type="GO" id="GO:0005886">
    <property type="term" value="C:plasma membrane"/>
    <property type="evidence" value="ECO:0007669"/>
    <property type="project" value="UniProtKB-SubCell"/>
</dbReference>
<dbReference type="InterPro" id="IPR051784">
    <property type="entry name" value="Nod_factor_ABC_transporter"/>
</dbReference>
<feature type="transmembrane region" description="Helical" evidence="5">
    <location>
        <begin position="400"/>
        <end position="422"/>
    </location>
</feature>
<dbReference type="InterPro" id="IPR047817">
    <property type="entry name" value="ABC2_TM_bact-type"/>
</dbReference>
<dbReference type="InterPro" id="IPR013525">
    <property type="entry name" value="ABC2_TM"/>
</dbReference>
<feature type="transmembrane region" description="Helical" evidence="5">
    <location>
        <begin position="434"/>
        <end position="455"/>
    </location>
</feature>
<feature type="transmembrane region" description="Helical" evidence="5">
    <location>
        <begin position="462"/>
        <end position="480"/>
    </location>
</feature>
<keyword evidence="3 5" id="KW-1133">Transmembrane helix</keyword>
<dbReference type="Pfam" id="PF01061">
    <property type="entry name" value="ABC2_membrane"/>
    <property type="match status" value="2"/>
</dbReference>
<evidence type="ECO:0000259" key="6">
    <source>
        <dbReference type="PROSITE" id="PS51012"/>
    </source>
</evidence>
<evidence type="ECO:0000313" key="8">
    <source>
        <dbReference type="Proteomes" id="UP000198215"/>
    </source>
</evidence>
<comment type="subcellular location">
    <subcellularLocation>
        <location evidence="5">Cell membrane</location>
        <topology evidence="5">Multi-pass membrane protein</topology>
    </subcellularLocation>
    <subcellularLocation>
        <location evidence="1">Membrane</location>
        <topology evidence="1">Multi-pass membrane protein</topology>
    </subcellularLocation>
</comment>
<dbReference type="AlphaFoldDB" id="A0A1C5GZM1"/>
<dbReference type="PANTHER" id="PTHR43229:SF6">
    <property type="entry name" value="ABC-TYPE MULTIDRUG TRANSPORT SYSTEM, PERMEASE COMPONENT"/>
    <property type="match status" value="1"/>
</dbReference>
<feature type="transmembrane region" description="Helical" evidence="5">
    <location>
        <begin position="189"/>
        <end position="211"/>
    </location>
</feature>
<keyword evidence="5" id="KW-0813">Transport</keyword>
<feature type="transmembrane region" description="Helical" evidence="5">
    <location>
        <begin position="317"/>
        <end position="339"/>
    </location>
</feature>
<dbReference type="RefSeq" id="WP_088974537.1">
    <property type="nucleotide sequence ID" value="NZ_LT607753.1"/>
</dbReference>
<gene>
    <name evidence="7" type="ORF">GA0070614_0612</name>
</gene>
<feature type="transmembrane region" description="Helical" evidence="5">
    <location>
        <begin position="241"/>
        <end position="260"/>
    </location>
</feature>
<evidence type="ECO:0000256" key="1">
    <source>
        <dbReference type="ARBA" id="ARBA00004141"/>
    </source>
</evidence>
<accession>A0A1C5GZM1</accession>
<dbReference type="PROSITE" id="PS51012">
    <property type="entry name" value="ABC_TM2"/>
    <property type="match status" value="1"/>
</dbReference>
<evidence type="ECO:0000313" key="7">
    <source>
        <dbReference type="EMBL" id="SCG39236.1"/>
    </source>
</evidence>
<evidence type="ECO:0000256" key="3">
    <source>
        <dbReference type="ARBA" id="ARBA00022989"/>
    </source>
</evidence>
<feature type="transmembrane region" description="Helical" evidence="5">
    <location>
        <begin position="113"/>
        <end position="143"/>
    </location>
</feature>
<evidence type="ECO:0000256" key="5">
    <source>
        <dbReference type="RuleBase" id="RU361157"/>
    </source>
</evidence>
<feature type="transmembrane region" description="Helical" evidence="5">
    <location>
        <begin position="70"/>
        <end position="92"/>
    </location>
</feature>
<dbReference type="GO" id="GO:0140359">
    <property type="term" value="F:ABC-type transporter activity"/>
    <property type="evidence" value="ECO:0007669"/>
    <property type="project" value="InterPro"/>
</dbReference>